<protein>
    <submittedName>
        <fullName evidence="3">Response regulator receiver protein</fullName>
    </submittedName>
</protein>
<dbReference type="Proteomes" id="UP000019276">
    <property type="component" value="Unassembled WGS sequence"/>
</dbReference>
<gene>
    <name evidence="3" type="ORF">DS2_05305</name>
</gene>
<dbReference type="SUPFAM" id="SSF52172">
    <property type="entry name" value="CheY-like"/>
    <property type="match status" value="1"/>
</dbReference>
<accession>W7QTS4</accession>
<dbReference type="InterPro" id="IPR052893">
    <property type="entry name" value="TCS_response_regulator"/>
</dbReference>
<evidence type="ECO:0000256" key="1">
    <source>
        <dbReference type="PROSITE-ProRule" id="PRU00169"/>
    </source>
</evidence>
<proteinExistence type="predicted"/>
<reference evidence="3 4" key="1">
    <citation type="journal article" date="2014" name="Genome Announc.">
        <title>Draft Genome Sequence of the Agar-Degrading Bacterium Catenovulum sp. Strain DS-2, Isolated from Intestines of Haliotis diversicolor.</title>
        <authorList>
            <person name="Shan D."/>
            <person name="Li X."/>
            <person name="Gu Z."/>
            <person name="Wei G."/>
            <person name="Gao Z."/>
            <person name="Shao Z."/>
        </authorList>
    </citation>
    <scope>NUCLEOTIDE SEQUENCE [LARGE SCALE GENOMIC DNA]</scope>
    <source>
        <strain evidence="3 4">DS-2</strain>
    </source>
</reference>
<keyword evidence="4" id="KW-1185">Reference proteome</keyword>
<dbReference type="Pfam" id="PF00072">
    <property type="entry name" value="Response_reg"/>
    <property type="match status" value="1"/>
</dbReference>
<keyword evidence="1" id="KW-0597">Phosphoprotein</keyword>
<dbReference type="STRING" id="1328313.DS2_05305"/>
<evidence type="ECO:0000313" key="4">
    <source>
        <dbReference type="Proteomes" id="UP000019276"/>
    </source>
</evidence>
<name>W7QTS4_9ALTE</name>
<dbReference type="PANTHER" id="PTHR44520:SF2">
    <property type="entry name" value="RESPONSE REGULATOR RCP1"/>
    <property type="match status" value="1"/>
</dbReference>
<evidence type="ECO:0000259" key="2">
    <source>
        <dbReference type="PROSITE" id="PS50110"/>
    </source>
</evidence>
<sequence length="146" mass="16766">MFKNNGVVVNKIIFVEDNDIDFWSVERIYNKSGMAKKYNIYRFTSAEECIEYMENLSVNTPIGKELFFIDLNLPSMSGHKLIERLRKIGNASTILVALSSSTHNTDIEKSYQAGANAYIVKHEKYDEFAEALLTTTKFWMEVALYA</sequence>
<dbReference type="GO" id="GO:0000160">
    <property type="term" value="P:phosphorelay signal transduction system"/>
    <property type="evidence" value="ECO:0007669"/>
    <property type="project" value="InterPro"/>
</dbReference>
<dbReference type="SMART" id="SM00448">
    <property type="entry name" value="REC"/>
    <property type="match status" value="1"/>
</dbReference>
<dbReference type="PROSITE" id="PS50110">
    <property type="entry name" value="RESPONSE_REGULATORY"/>
    <property type="match status" value="1"/>
</dbReference>
<feature type="domain" description="Response regulatory" evidence="2">
    <location>
        <begin position="11"/>
        <end position="136"/>
    </location>
</feature>
<dbReference type="AlphaFoldDB" id="W7QTS4"/>
<dbReference type="PANTHER" id="PTHR44520">
    <property type="entry name" value="RESPONSE REGULATOR RCP1-RELATED"/>
    <property type="match status" value="1"/>
</dbReference>
<organism evidence="3 4">
    <name type="scientific">Catenovulum agarivorans DS-2</name>
    <dbReference type="NCBI Taxonomy" id="1328313"/>
    <lineage>
        <taxon>Bacteria</taxon>
        <taxon>Pseudomonadati</taxon>
        <taxon>Pseudomonadota</taxon>
        <taxon>Gammaproteobacteria</taxon>
        <taxon>Alteromonadales</taxon>
        <taxon>Alteromonadaceae</taxon>
        <taxon>Catenovulum</taxon>
    </lineage>
</organism>
<dbReference type="InterPro" id="IPR001789">
    <property type="entry name" value="Sig_transdc_resp-reg_receiver"/>
</dbReference>
<evidence type="ECO:0000313" key="3">
    <source>
        <dbReference type="EMBL" id="EWH11248.1"/>
    </source>
</evidence>
<dbReference type="EMBL" id="ARZY01000006">
    <property type="protein sequence ID" value="EWH11248.1"/>
    <property type="molecule type" value="Genomic_DNA"/>
</dbReference>
<dbReference type="eggNOG" id="COG0784">
    <property type="taxonomic scope" value="Bacteria"/>
</dbReference>
<dbReference type="InterPro" id="IPR011006">
    <property type="entry name" value="CheY-like_superfamily"/>
</dbReference>
<feature type="modified residue" description="4-aspartylphosphate" evidence="1">
    <location>
        <position position="70"/>
    </location>
</feature>
<comment type="caution">
    <text evidence="3">The sequence shown here is derived from an EMBL/GenBank/DDBJ whole genome shotgun (WGS) entry which is preliminary data.</text>
</comment>
<dbReference type="Gene3D" id="3.40.50.2300">
    <property type="match status" value="1"/>
</dbReference>